<keyword evidence="6 15" id="KW-0808">Transferase</keyword>
<evidence type="ECO:0000256" key="14">
    <source>
        <dbReference type="ARBA" id="ARBA00049494"/>
    </source>
</evidence>
<organism evidence="17 18">
    <name type="scientific">Actibacterium pelagium</name>
    <dbReference type="NCBI Taxonomy" id="2029103"/>
    <lineage>
        <taxon>Bacteria</taxon>
        <taxon>Pseudomonadati</taxon>
        <taxon>Pseudomonadota</taxon>
        <taxon>Alphaproteobacteria</taxon>
        <taxon>Rhodobacterales</taxon>
        <taxon>Roseobacteraceae</taxon>
        <taxon>Actibacterium</taxon>
    </lineage>
</organism>
<dbReference type="OrthoDB" id="9803667at2"/>
<keyword evidence="11 15" id="KW-0067">ATP-binding</keyword>
<evidence type="ECO:0000256" key="7">
    <source>
        <dbReference type="ARBA" id="ARBA00022695"/>
    </source>
</evidence>
<reference evidence="17" key="1">
    <citation type="journal article" date="2014" name="Int. J. Syst. Evol. Microbiol.">
        <title>Complete genome sequence of Corynebacterium casei LMG S-19264T (=DSM 44701T), isolated from a smear-ripened cheese.</title>
        <authorList>
            <consortium name="US DOE Joint Genome Institute (JGI-PGF)"/>
            <person name="Walter F."/>
            <person name="Albersmeier A."/>
            <person name="Kalinowski J."/>
            <person name="Ruckert C."/>
        </authorList>
    </citation>
    <scope>NUCLEOTIDE SEQUENCE</scope>
    <source>
        <strain evidence="17">CGMCC 1.16012</strain>
    </source>
</reference>
<keyword evidence="9 15" id="KW-0418">Kinase</keyword>
<comment type="pathway">
    <text evidence="2 15">Cofactor biosynthesis; FAD biosynthesis; FAD from FMN: step 1/1.</text>
</comment>
<dbReference type="InterPro" id="IPR015865">
    <property type="entry name" value="Riboflavin_kinase_bac/euk"/>
</dbReference>
<name>A0A917AKQ5_9RHOB</name>
<dbReference type="NCBIfam" id="NF004160">
    <property type="entry name" value="PRK05627.1-3"/>
    <property type="match status" value="1"/>
</dbReference>
<dbReference type="GO" id="GO:0008531">
    <property type="term" value="F:riboflavin kinase activity"/>
    <property type="evidence" value="ECO:0007669"/>
    <property type="project" value="UniProtKB-UniRule"/>
</dbReference>
<dbReference type="GO" id="GO:0003919">
    <property type="term" value="F:FMN adenylyltransferase activity"/>
    <property type="evidence" value="ECO:0007669"/>
    <property type="project" value="UniProtKB-UniRule"/>
</dbReference>
<dbReference type="GO" id="GO:0005524">
    <property type="term" value="F:ATP binding"/>
    <property type="evidence" value="ECO:0007669"/>
    <property type="project" value="UniProtKB-UniRule"/>
</dbReference>
<dbReference type="NCBIfam" id="TIGR00083">
    <property type="entry name" value="ribF"/>
    <property type="match status" value="1"/>
</dbReference>
<evidence type="ECO:0000256" key="15">
    <source>
        <dbReference type="PIRNR" id="PIRNR004491"/>
    </source>
</evidence>
<sequence>MQRHSSINDLTDENRGASVAIGNFDGVHLGHQAVLDIARDWGNAPLGVLTFEPHPREFFAPDAPAFRLMNSDARAHRLEKLGVAQLYEMPFNRDLSSLTPDEFVKQVLVDALGVAHVVVGADFCFGAKRSGSAQDLVDLGEKYGFAVTLAQLLERTDLTVSSTQIRNALTEGRPRDAAEMLGHWHRIEGEVITGEQRGRELGFPTANISLAGLHQPRFGVYAVLVEVLDGPHAGNYHGASSIGVRPMFDGEVPNCETFLFDFSADLYGSRISVGLVDYLRPELKFNGLEALIKQMDEDCDQARAILTAL</sequence>
<dbReference type="Gene3D" id="3.40.50.620">
    <property type="entry name" value="HUPs"/>
    <property type="match status" value="1"/>
</dbReference>
<protein>
    <recommendedName>
        <fullName evidence="15">Riboflavin biosynthesis protein</fullName>
    </recommendedName>
    <domain>
        <recommendedName>
            <fullName evidence="15">Riboflavin kinase</fullName>
            <ecNumber evidence="15">2.7.1.26</ecNumber>
        </recommendedName>
        <alternativeName>
            <fullName evidence="15">Flavokinase</fullName>
        </alternativeName>
    </domain>
    <domain>
        <recommendedName>
            <fullName evidence="15">FMN adenylyltransferase</fullName>
            <ecNumber evidence="15">2.7.7.2</ecNumber>
        </recommendedName>
        <alternativeName>
            <fullName evidence="15">FAD pyrophosphorylase</fullName>
        </alternativeName>
        <alternativeName>
            <fullName evidence="15">FAD synthase</fullName>
        </alternativeName>
    </domain>
</protein>
<evidence type="ECO:0000256" key="8">
    <source>
        <dbReference type="ARBA" id="ARBA00022741"/>
    </source>
</evidence>
<dbReference type="PIRSF" id="PIRSF004491">
    <property type="entry name" value="FAD_Synth"/>
    <property type="match status" value="1"/>
</dbReference>
<dbReference type="GO" id="GO:0006747">
    <property type="term" value="P:FAD biosynthetic process"/>
    <property type="evidence" value="ECO:0007669"/>
    <property type="project" value="UniProtKB-UniRule"/>
</dbReference>
<dbReference type="EMBL" id="BMKN01000002">
    <property type="protein sequence ID" value="GGE59529.1"/>
    <property type="molecule type" value="Genomic_DNA"/>
</dbReference>
<dbReference type="Gene3D" id="2.40.30.30">
    <property type="entry name" value="Riboflavin kinase-like"/>
    <property type="match status" value="1"/>
</dbReference>
<keyword evidence="4 15" id="KW-0285">Flavoprotein</keyword>
<dbReference type="EC" id="2.7.1.26" evidence="15"/>
<dbReference type="InterPro" id="IPR015864">
    <property type="entry name" value="FAD_synthase"/>
</dbReference>
<comment type="catalytic activity">
    <reaction evidence="13 15">
        <text>riboflavin + ATP = FMN + ADP + H(+)</text>
        <dbReference type="Rhea" id="RHEA:14357"/>
        <dbReference type="ChEBI" id="CHEBI:15378"/>
        <dbReference type="ChEBI" id="CHEBI:30616"/>
        <dbReference type="ChEBI" id="CHEBI:57986"/>
        <dbReference type="ChEBI" id="CHEBI:58210"/>
        <dbReference type="ChEBI" id="CHEBI:456216"/>
        <dbReference type="EC" id="2.7.1.26"/>
    </reaction>
</comment>
<dbReference type="AlphaFoldDB" id="A0A917AKQ5"/>
<evidence type="ECO:0000256" key="13">
    <source>
        <dbReference type="ARBA" id="ARBA00047880"/>
    </source>
</evidence>
<evidence type="ECO:0000256" key="5">
    <source>
        <dbReference type="ARBA" id="ARBA00022643"/>
    </source>
</evidence>
<comment type="similarity">
    <text evidence="15">Belongs to the ribF family.</text>
</comment>
<evidence type="ECO:0000256" key="3">
    <source>
        <dbReference type="ARBA" id="ARBA00005201"/>
    </source>
</evidence>
<comment type="catalytic activity">
    <reaction evidence="14 15">
        <text>FMN + ATP + H(+) = FAD + diphosphate</text>
        <dbReference type="Rhea" id="RHEA:17237"/>
        <dbReference type="ChEBI" id="CHEBI:15378"/>
        <dbReference type="ChEBI" id="CHEBI:30616"/>
        <dbReference type="ChEBI" id="CHEBI:33019"/>
        <dbReference type="ChEBI" id="CHEBI:57692"/>
        <dbReference type="ChEBI" id="CHEBI:58210"/>
        <dbReference type="EC" id="2.7.7.2"/>
    </reaction>
</comment>
<keyword evidence="7 15" id="KW-0548">Nucleotidyltransferase</keyword>
<evidence type="ECO:0000256" key="11">
    <source>
        <dbReference type="ARBA" id="ARBA00022840"/>
    </source>
</evidence>
<dbReference type="CDD" id="cd02064">
    <property type="entry name" value="FAD_synthetase_N"/>
    <property type="match status" value="1"/>
</dbReference>
<evidence type="ECO:0000256" key="12">
    <source>
        <dbReference type="ARBA" id="ARBA00023268"/>
    </source>
</evidence>
<keyword evidence="12" id="KW-0511">Multifunctional enzyme</keyword>
<dbReference type="InterPro" id="IPR023468">
    <property type="entry name" value="Riboflavin_kinase"/>
</dbReference>
<dbReference type="GO" id="GO:0009231">
    <property type="term" value="P:riboflavin biosynthetic process"/>
    <property type="evidence" value="ECO:0007669"/>
    <property type="project" value="InterPro"/>
</dbReference>
<evidence type="ECO:0000259" key="16">
    <source>
        <dbReference type="SMART" id="SM00904"/>
    </source>
</evidence>
<dbReference type="Pfam" id="PF06574">
    <property type="entry name" value="FAD_syn"/>
    <property type="match status" value="1"/>
</dbReference>
<evidence type="ECO:0000256" key="9">
    <source>
        <dbReference type="ARBA" id="ARBA00022777"/>
    </source>
</evidence>
<keyword evidence="10 15" id="KW-0274">FAD</keyword>
<evidence type="ECO:0000256" key="4">
    <source>
        <dbReference type="ARBA" id="ARBA00022630"/>
    </source>
</evidence>
<dbReference type="SUPFAM" id="SSF82114">
    <property type="entry name" value="Riboflavin kinase-like"/>
    <property type="match status" value="1"/>
</dbReference>
<evidence type="ECO:0000256" key="1">
    <source>
        <dbReference type="ARBA" id="ARBA00002121"/>
    </source>
</evidence>
<keyword evidence="5 15" id="KW-0288">FMN</keyword>
<comment type="caution">
    <text evidence="17">The sequence shown here is derived from an EMBL/GenBank/DDBJ whole genome shotgun (WGS) entry which is preliminary data.</text>
</comment>
<keyword evidence="18" id="KW-1185">Reference proteome</keyword>
<keyword evidence="8 15" id="KW-0547">Nucleotide-binding</keyword>
<dbReference type="Pfam" id="PF01687">
    <property type="entry name" value="Flavokinase"/>
    <property type="match status" value="1"/>
</dbReference>
<dbReference type="PANTHER" id="PTHR22749">
    <property type="entry name" value="RIBOFLAVIN KINASE/FMN ADENYLYLTRANSFERASE"/>
    <property type="match status" value="1"/>
</dbReference>
<dbReference type="SMART" id="SM00904">
    <property type="entry name" value="Flavokinase"/>
    <property type="match status" value="1"/>
</dbReference>
<evidence type="ECO:0000256" key="6">
    <source>
        <dbReference type="ARBA" id="ARBA00022679"/>
    </source>
</evidence>
<dbReference type="RefSeq" id="WP_095594750.1">
    <property type="nucleotide sequence ID" value="NZ_BMKN01000002.1"/>
</dbReference>
<dbReference type="GO" id="GO:0009398">
    <property type="term" value="P:FMN biosynthetic process"/>
    <property type="evidence" value="ECO:0007669"/>
    <property type="project" value="UniProtKB-UniRule"/>
</dbReference>
<accession>A0A917AKQ5</accession>
<dbReference type="EC" id="2.7.7.2" evidence="15"/>
<proteinExistence type="inferred from homology"/>
<dbReference type="FunFam" id="3.40.50.620:FF:000021">
    <property type="entry name" value="Riboflavin biosynthesis protein"/>
    <property type="match status" value="1"/>
</dbReference>
<dbReference type="InterPro" id="IPR002606">
    <property type="entry name" value="Riboflavin_kinase_bac"/>
</dbReference>
<comment type="function">
    <text evidence="1">Catalyzes the phosphorylation of riboflavin to FMN followed by the adenylation of FMN to FAD.</text>
</comment>
<dbReference type="InterPro" id="IPR023465">
    <property type="entry name" value="Riboflavin_kinase_dom_sf"/>
</dbReference>
<gene>
    <name evidence="17" type="primary">ribF</name>
    <name evidence="17" type="ORF">GCM10011517_28990</name>
</gene>
<reference evidence="17" key="2">
    <citation type="submission" date="2020-09" db="EMBL/GenBank/DDBJ databases">
        <authorList>
            <person name="Sun Q."/>
            <person name="Zhou Y."/>
        </authorList>
    </citation>
    <scope>NUCLEOTIDE SEQUENCE</scope>
    <source>
        <strain evidence="17">CGMCC 1.16012</strain>
    </source>
</reference>
<evidence type="ECO:0000313" key="17">
    <source>
        <dbReference type="EMBL" id="GGE59529.1"/>
    </source>
</evidence>
<evidence type="ECO:0000256" key="10">
    <source>
        <dbReference type="ARBA" id="ARBA00022827"/>
    </source>
</evidence>
<dbReference type="PANTHER" id="PTHR22749:SF6">
    <property type="entry name" value="RIBOFLAVIN KINASE"/>
    <property type="match status" value="1"/>
</dbReference>
<evidence type="ECO:0000256" key="2">
    <source>
        <dbReference type="ARBA" id="ARBA00004726"/>
    </source>
</evidence>
<evidence type="ECO:0000313" key="18">
    <source>
        <dbReference type="Proteomes" id="UP000606730"/>
    </source>
</evidence>
<feature type="domain" description="Riboflavin kinase" evidence="16">
    <location>
        <begin position="180"/>
        <end position="307"/>
    </location>
</feature>
<comment type="pathway">
    <text evidence="3 15">Cofactor biosynthesis; FMN biosynthesis; FMN from riboflavin (ATP route): step 1/1.</text>
</comment>
<dbReference type="InterPro" id="IPR014729">
    <property type="entry name" value="Rossmann-like_a/b/a_fold"/>
</dbReference>
<dbReference type="Proteomes" id="UP000606730">
    <property type="component" value="Unassembled WGS sequence"/>
</dbReference>
<dbReference type="SUPFAM" id="SSF52374">
    <property type="entry name" value="Nucleotidylyl transferase"/>
    <property type="match status" value="1"/>
</dbReference>